<dbReference type="InterPro" id="IPR015500">
    <property type="entry name" value="Peptidase_S8_subtilisin-rel"/>
</dbReference>
<evidence type="ECO:0000256" key="2">
    <source>
        <dbReference type="ARBA" id="ARBA00022670"/>
    </source>
</evidence>
<organism evidence="9 10">
    <name type="scientific">Micromonospora olivasterospora</name>
    <dbReference type="NCBI Taxonomy" id="1880"/>
    <lineage>
        <taxon>Bacteria</taxon>
        <taxon>Bacillati</taxon>
        <taxon>Actinomycetota</taxon>
        <taxon>Actinomycetes</taxon>
        <taxon>Micromonosporales</taxon>
        <taxon>Micromonosporaceae</taxon>
        <taxon>Micromonospora</taxon>
    </lineage>
</organism>
<dbReference type="AlphaFoldDB" id="A0A562IFZ3"/>
<proteinExistence type="inferred from homology"/>
<dbReference type="PROSITE" id="PS51892">
    <property type="entry name" value="SUBTILASE"/>
    <property type="match status" value="1"/>
</dbReference>
<dbReference type="Pfam" id="PF00082">
    <property type="entry name" value="Peptidase_S8"/>
    <property type="match status" value="1"/>
</dbReference>
<dbReference type="PANTHER" id="PTHR43806:SF11">
    <property type="entry name" value="CEREVISIN-RELATED"/>
    <property type="match status" value="1"/>
</dbReference>
<name>A0A562IFZ3_MICOL</name>
<keyword evidence="10" id="KW-1185">Reference proteome</keyword>
<dbReference type="PROSITE" id="PS00138">
    <property type="entry name" value="SUBTILASE_SER"/>
    <property type="match status" value="1"/>
</dbReference>
<evidence type="ECO:0000256" key="7">
    <source>
        <dbReference type="RuleBase" id="RU003355"/>
    </source>
</evidence>
<dbReference type="GO" id="GO:0006508">
    <property type="term" value="P:proteolysis"/>
    <property type="evidence" value="ECO:0007669"/>
    <property type="project" value="UniProtKB-KW"/>
</dbReference>
<dbReference type="InterPro" id="IPR050131">
    <property type="entry name" value="Peptidase_S8_subtilisin-like"/>
</dbReference>
<evidence type="ECO:0000256" key="1">
    <source>
        <dbReference type="ARBA" id="ARBA00011073"/>
    </source>
</evidence>
<reference evidence="9 10" key="1">
    <citation type="submission" date="2019-07" db="EMBL/GenBank/DDBJ databases">
        <title>R&amp;d 2014.</title>
        <authorList>
            <person name="Klenk H.-P."/>
        </authorList>
    </citation>
    <scope>NUCLEOTIDE SEQUENCE [LARGE SCALE GENOMIC DNA]</scope>
    <source>
        <strain evidence="9 10">DSM 43868</strain>
    </source>
</reference>
<dbReference type="Proteomes" id="UP000319825">
    <property type="component" value="Unassembled WGS sequence"/>
</dbReference>
<feature type="active site" description="Charge relay system" evidence="5 6">
    <location>
        <position position="200"/>
    </location>
</feature>
<dbReference type="EMBL" id="VLKE01000001">
    <property type="protein sequence ID" value="TWH69812.1"/>
    <property type="molecule type" value="Genomic_DNA"/>
</dbReference>
<evidence type="ECO:0000313" key="9">
    <source>
        <dbReference type="EMBL" id="TWH69812.1"/>
    </source>
</evidence>
<feature type="domain" description="Peptidase S8/S53" evidence="8">
    <location>
        <begin position="192"/>
        <end position="492"/>
    </location>
</feature>
<comment type="caution">
    <text evidence="9">The sequence shown here is derived from an EMBL/GenBank/DDBJ whole genome shotgun (WGS) entry which is preliminary data.</text>
</comment>
<keyword evidence="2 6" id="KW-0645">Protease</keyword>
<gene>
    <name evidence="9" type="ORF">JD77_04826</name>
</gene>
<feature type="active site" description="Charge relay system" evidence="5 6">
    <location>
        <position position="453"/>
    </location>
</feature>
<dbReference type="PRINTS" id="PR00723">
    <property type="entry name" value="SUBTILISIN"/>
</dbReference>
<dbReference type="InterPro" id="IPR023828">
    <property type="entry name" value="Peptidase_S8_Ser-AS"/>
</dbReference>
<dbReference type="InterPro" id="IPR022398">
    <property type="entry name" value="Peptidase_S8_His-AS"/>
</dbReference>
<evidence type="ECO:0000256" key="3">
    <source>
        <dbReference type="ARBA" id="ARBA00022801"/>
    </source>
</evidence>
<dbReference type="InterPro" id="IPR023827">
    <property type="entry name" value="Peptidase_S8_Asp-AS"/>
</dbReference>
<feature type="active site" description="Charge relay system" evidence="5 6">
    <location>
        <position position="241"/>
    </location>
</feature>
<evidence type="ECO:0000313" key="10">
    <source>
        <dbReference type="Proteomes" id="UP000319825"/>
    </source>
</evidence>
<dbReference type="PROSITE" id="PS00137">
    <property type="entry name" value="SUBTILASE_HIS"/>
    <property type="match status" value="1"/>
</dbReference>
<dbReference type="GO" id="GO:0004252">
    <property type="term" value="F:serine-type endopeptidase activity"/>
    <property type="evidence" value="ECO:0007669"/>
    <property type="project" value="UniProtKB-UniRule"/>
</dbReference>
<sequence>MCNATLGSYAGRSKAGVLSVSRRPSLHRGVGRLEQPLGVCVKNLRRKTLAAASTVTLGVGLAVTGGLAPAAATGPDTTYLVLAPQGNGTGKAAARVAAANGTVVASYDKIGVLVVRSTNPSFTTEVQGAGVESVASTAGLGTALDEGETVEVSAADVANATADPTKEPMFGLQWDMPMIGVPQAHAVNAGSSNVVVGVLDSGISSSHPDLASQIAKDKSASCLGGVVDTTEASWNPTNSDHGTHVAGTIAAAVNGVGVTGVAPGVKVAAVKVVNNDGYIFPEAAVCGFVWAAEHGMQLTNNSYYIDPWELNCRNDARQRPVWQAVQRAIRYSQSKGVLNIASAGNSNFDLAHKITDDGSPNNGTPEVRENLTNACLDLPAEAPGVVTVSAVGPTGAKSYYSSYGQGVVDVTAPGGDTRFRTQGVRSTSADSILSTTFNTVTRTNGWGYKQGTSMSGPHATGVAALALSAHPGLTPGQLASFLERTAVAQSCPAGVYNPVPLISATNPHLYDATCSGGTRNGFYGAGMVNAYNVVK</sequence>
<keyword evidence="4 6" id="KW-0720">Serine protease</keyword>
<evidence type="ECO:0000256" key="4">
    <source>
        <dbReference type="ARBA" id="ARBA00022825"/>
    </source>
</evidence>
<dbReference type="SUPFAM" id="SSF52743">
    <property type="entry name" value="Subtilisin-like"/>
    <property type="match status" value="1"/>
</dbReference>
<dbReference type="InterPro" id="IPR000209">
    <property type="entry name" value="Peptidase_S8/S53_dom"/>
</dbReference>
<keyword evidence="3 6" id="KW-0378">Hydrolase</keyword>
<evidence type="ECO:0000256" key="5">
    <source>
        <dbReference type="PIRSR" id="PIRSR615500-1"/>
    </source>
</evidence>
<dbReference type="InterPro" id="IPR036852">
    <property type="entry name" value="Peptidase_S8/S53_dom_sf"/>
</dbReference>
<dbReference type="PROSITE" id="PS00136">
    <property type="entry name" value="SUBTILASE_ASP"/>
    <property type="match status" value="1"/>
</dbReference>
<evidence type="ECO:0000256" key="6">
    <source>
        <dbReference type="PROSITE-ProRule" id="PRU01240"/>
    </source>
</evidence>
<comment type="similarity">
    <text evidence="1 6 7">Belongs to the peptidase S8 family.</text>
</comment>
<evidence type="ECO:0000259" key="8">
    <source>
        <dbReference type="Pfam" id="PF00082"/>
    </source>
</evidence>
<protein>
    <submittedName>
        <fullName evidence="9">Subtilisin family serine protease</fullName>
    </submittedName>
</protein>
<dbReference type="Gene3D" id="3.40.50.200">
    <property type="entry name" value="Peptidase S8/S53 domain"/>
    <property type="match status" value="1"/>
</dbReference>
<dbReference type="PANTHER" id="PTHR43806">
    <property type="entry name" value="PEPTIDASE S8"/>
    <property type="match status" value="1"/>
</dbReference>
<accession>A0A562IFZ3</accession>